<accession>A0A0J9HGB3</accession>
<proteinExistence type="predicted"/>
<evidence type="ECO:0000313" key="2">
    <source>
        <dbReference type="EMBL" id="KMW68099.1"/>
    </source>
</evidence>
<keyword evidence="1" id="KW-0732">Signal</keyword>
<dbReference type="AlphaFoldDB" id="A0A0J9HGB3"/>
<sequence>MKAINFPTLVLSLVYATGIVDALVTRTIQEQAKTDPVGHGNYGNFEDEIWRYQKIS</sequence>
<feature type="chain" id="PRO_5005320331" evidence="1">
    <location>
        <begin position="23"/>
        <end position="56"/>
    </location>
</feature>
<organism evidence="2">
    <name type="scientific">Ajellomyces dermatitidis (strain ATCC 18188 / CBS 674.68)</name>
    <name type="common">Blastomyces dermatitidis</name>
    <dbReference type="NCBI Taxonomy" id="653446"/>
    <lineage>
        <taxon>Eukaryota</taxon>
        <taxon>Fungi</taxon>
        <taxon>Dikarya</taxon>
        <taxon>Ascomycota</taxon>
        <taxon>Pezizomycotina</taxon>
        <taxon>Eurotiomycetes</taxon>
        <taxon>Eurotiomycetidae</taxon>
        <taxon>Onygenales</taxon>
        <taxon>Ajellomycetaceae</taxon>
        <taxon>Blastomyces</taxon>
    </lineage>
</organism>
<protein>
    <submittedName>
        <fullName evidence="2">Uncharacterized protein</fullName>
    </submittedName>
</protein>
<dbReference type="EMBL" id="GG749448">
    <property type="protein sequence ID" value="KMW68099.1"/>
    <property type="molecule type" value="Genomic_DNA"/>
</dbReference>
<evidence type="ECO:0000256" key="1">
    <source>
        <dbReference type="SAM" id="SignalP"/>
    </source>
</evidence>
<feature type="signal peptide" evidence="1">
    <location>
        <begin position="1"/>
        <end position="22"/>
    </location>
</feature>
<gene>
    <name evidence="2" type="ORF">BDDG_12579</name>
</gene>
<reference evidence="2" key="1">
    <citation type="submission" date="2010-03" db="EMBL/GenBank/DDBJ databases">
        <title>Annotation of Blastomyces dermatitidis strain ATCC 18188.</title>
        <authorList>
            <consortium name="The Broad Institute Genome Sequencing Platform"/>
            <consortium name="Broad Institute Genome Sequencing Center for Infectious Disease."/>
            <person name="Cuomo C."/>
            <person name="Klein B."/>
            <person name="Sullivan T."/>
            <person name="Heitman J."/>
            <person name="Young S."/>
            <person name="Zeng Q."/>
            <person name="Gargeya S."/>
            <person name="Alvarado L."/>
            <person name="Berlin A.M."/>
            <person name="Chapman S.B."/>
            <person name="Chen Z."/>
            <person name="Freedman E."/>
            <person name="Gellesch M."/>
            <person name="Goldberg J."/>
            <person name="Griggs A."/>
            <person name="Gujja S."/>
            <person name="Heilman E."/>
            <person name="Heiman D."/>
            <person name="Howarth C."/>
            <person name="Mehta T."/>
            <person name="Neiman D."/>
            <person name="Pearson M."/>
            <person name="Roberts A."/>
            <person name="Saif S."/>
            <person name="Shea T."/>
            <person name="Shenoy N."/>
            <person name="Sisk P."/>
            <person name="Stolte C."/>
            <person name="Sykes S."/>
            <person name="White J."/>
            <person name="Yandava C."/>
            <person name="Haas B."/>
            <person name="Nusbaum C."/>
            <person name="Birren B."/>
        </authorList>
    </citation>
    <scope>NUCLEOTIDE SEQUENCE</scope>
    <source>
        <strain evidence="2">ATCC 18188</strain>
    </source>
</reference>
<name>A0A0J9HGB3_AJEDA</name>
<dbReference type="Proteomes" id="UP000007802">
    <property type="component" value="Unassembled WGS sequence"/>
</dbReference>